<evidence type="ECO:0000313" key="3">
    <source>
        <dbReference type="Proteomes" id="UP000223102"/>
    </source>
</evidence>
<organism evidence="2 3">
    <name type="scientific">Bacillus phage PBC2</name>
    <dbReference type="NCBI Taxonomy" id="1675029"/>
    <lineage>
        <taxon>Viruses</taxon>
        <taxon>Duplodnaviria</taxon>
        <taxon>Heunggongvirae</taxon>
        <taxon>Uroviricota</taxon>
        <taxon>Caudoviricetes</taxon>
        <taxon>Andregratiavirinae</taxon>
        <taxon>Haetaevirus</taxon>
        <taxon>Haetaevirus PBC2</taxon>
    </lineage>
</organism>
<proteinExistence type="predicted"/>
<reference evidence="2 3" key="1">
    <citation type="submission" date="2015-06" db="EMBL/GenBank/DDBJ databases">
        <title>Complete genome sequence of Bacillus cereus phage PBC2.</title>
        <authorList>
            <person name="Kong M."/>
            <person name="Ryu S."/>
        </authorList>
    </citation>
    <scope>NUCLEOTIDE SEQUENCE [LARGE SCALE GENOMIC DNA]</scope>
</reference>
<dbReference type="EMBL" id="KT070867">
    <property type="protein sequence ID" value="AKQ08457.1"/>
    <property type="molecule type" value="Genomic_DNA"/>
</dbReference>
<evidence type="ECO:0000313" key="2">
    <source>
        <dbReference type="EMBL" id="AKQ08457.1"/>
    </source>
</evidence>
<keyword evidence="1" id="KW-0472">Membrane</keyword>
<sequence length="56" mass="6573">MVVKIVLEIFFLALSSYMLYIDRDGSRRITTLWSILIIYFLSWILADSYILIGGRI</sequence>
<dbReference type="Proteomes" id="UP000223102">
    <property type="component" value="Segment"/>
</dbReference>
<evidence type="ECO:0000256" key="1">
    <source>
        <dbReference type="SAM" id="Phobius"/>
    </source>
</evidence>
<gene>
    <name evidence="2" type="ORF">PBC2_142</name>
</gene>
<protein>
    <submittedName>
        <fullName evidence="2">Uncharacterized protein</fullName>
    </submittedName>
</protein>
<keyword evidence="1" id="KW-1133">Transmembrane helix</keyword>
<name>A0A218KC38_9CAUD</name>
<feature type="transmembrane region" description="Helical" evidence="1">
    <location>
        <begin position="33"/>
        <end position="52"/>
    </location>
</feature>
<feature type="transmembrane region" description="Helical" evidence="1">
    <location>
        <begin position="5"/>
        <end position="21"/>
    </location>
</feature>
<keyword evidence="3" id="KW-1185">Reference proteome</keyword>
<keyword evidence="1" id="KW-0812">Transmembrane</keyword>
<accession>A0A218KC38</accession>